<evidence type="ECO:0000256" key="6">
    <source>
        <dbReference type="ARBA" id="ARBA00023141"/>
    </source>
</evidence>
<dbReference type="InterPro" id="IPR013708">
    <property type="entry name" value="Shikimate_DH-bd_N"/>
</dbReference>
<sequence>MPDIYCVFGNPIAHSRSPAIHAAFAASTGEDLLYTARLAPVDGFAAAVAAFVAEGGRGANVTVPFKEEAFRLCDELTPRAARAGAVNTLSFVAGRILGDNTDGAGLVADIAGNLGFALSGRRILLLGAGGAARGVIEPLLAGAPAALSIANRSADKAEALAAAFSDIAAVDAGNFAKMAGKSFDLVINATSASLSGDSLPLPPGIFAPGALAYDMMYGKGETPFLKLAREQGAARCADGLGMLVGQAAEAFAVWRGVRPATGPVLAMLRAALSG</sequence>
<dbReference type="InterPro" id="IPR046346">
    <property type="entry name" value="Aminoacid_DH-like_N_sf"/>
</dbReference>
<evidence type="ECO:0000259" key="10">
    <source>
        <dbReference type="Pfam" id="PF08501"/>
    </source>
</evidence>
<feature type="binding site" evidence="8">
    <location>
        <begin position="127"/>
        <end position="131"/>
    </location>
    <ligand>
        <name>NADP(+)</name>
        <dbReference type="ChEBI" id="CHEBI:58349"/>
    </ligand>
</feature>
<keyword evidence="5 8" id="KW-0560">Oxidoreductase</keyword>
<keyword evidence="13" id="KW-1185">Reference proteome</keyword>
<comment type="caution">
    <text evidence="8">Lacks conserved residue(s) required for the propagation of feature annotation.</text>
</comment>
<dbReference type="InterPro" id="IPR006151">
    <property type="entry name" value="Shikm_DH/Glu-tRNA_Rdtase"/>
</dbReference>
<dbReference type="PANTHER" id="PTHR21089:SF1">
    <property type="entry name" value="BIFUNCTIONAL 3-DEHYDROQUINATE DEHYDRATASE_SHIKIMATE DEHYDROGENASE, CHLOROPLASTIC"/>
    <property type="match status" value="1"/>
</dbReference>
<name>A0A1R1I2Y1_9RHOO</name>
<comment type="subunit">
    <text evidence="8">Homodimer.</text>
</comment>
<dbReference type="OrthoDB" id="9776868at2"/>
<dbReference type="GO" id="GO:0009073">
    <property type="term" value="P:aromatic amino acid family biosynthetic process"/>
    <property type="evidence" value="ECO:0007669"/>
    <property type="project" value="UniProtKB-KW"/>
</dbReference>
<evidence type="ECO:0000256" key="3">
    <source>
        <dbReference type="ARBA" id="ARBA00022605"/>
    </source>
</evidence>
<comment type="similarity">
    <text evidence="8">Belongs to the shikimate dehydrogenase family.</text>
</comment>
<comment type="function">
    <text evidence="8">Involved in the biosynthesis of the chorismate, which leads to the biosynthesis of aromatic amino acids. Catalyzes the reversible NADPH linked reduction of 3-dehydroshikimate (DHSA) to yield shikimate (SA).</text>
</comment>
<dbReference type="HAMAP" id="MF_00222">
    <property type="entry name" value="Shikimate_DH_AroE"/>
    <property type="match status" value="1"/>
</dbReference>
<accession>A0A1R1I2Y1</accession>
<organism evidence="12 13">
    <name type="scientific">Azonexus hydrophilus</name>
    <dbReference type="NCBI Taxonomy" id="418702"/>
    <lineage>
        <taxon>Bacteria</taxon>
        <taxon>Pseudomonadati</taxon>
        <taxon>Pseudomonadota</taxon>
        <taxon>Betaproteobacteria</taxon>
        <taxon>Rhodocyclales</taxon>
        <taxon>Azonexaceae</taxon>
        <taxon>Azonexus</taxon>
    </lineage>
</organism>
<evidence type="ECO:0000259" key="11">
    <source>
        <dbReference type="Pfam" id="PF18317"/>
    </source>
</evidence>
<dbReference type="STRING" id="418702.BJN45_12680"/>
<feature type="binding site" evidence="8">
    <location>
        <position position="217"/>
    </location>
    <ligand>
        <name>shikimate</name>
        <dbReference type="ChEBI" id="CHEBI:36208"/>
    </ligand>
</feature>
<dbReference type="GO" id="GO:0050661">
    <property type="term" value="F:NADP binding"/>
    <property type="evidence" value="ECO:0007669"/>
    <property type="project" value="InterPro"/>
</dbReference>
<dbReference type="SUPFAM" id="SSF51735">
    <property type="entry name" value="NAD(P)-binding Rossmann-fold domains"/>
    <property type="match status" value="1"/>
</dbReference>
<dbReference type="SUPFAM" id="SSF53223">
    <property type="entry name" value="Aminoacid dehydrogenase-like, N-terminal domain"/>
    <property type="match status" value="1"/>
</dbReference>
<dbReference type="InterPro" id="IPR041121">
    <property type="entry name" value="SDH_C"/>
</dbReference>
<dbReference type="AlphaFoldDB" id="A0A1R1I2Y1"/>
<dbReference type="CDD" id="cd01065">
    <property type="entry name" value="NAD_bind_Shikimate_DH"/>
    <property type="match status" value="1"/>
</dbReference>
<evidence type="ECO:0000313" key="13">
    <source>
        <dbReference type="Proteomes" id="UP000187526"/>
    </source>
</evidence>
<dbReference type="GO" id="GO:0004764">
    <property type="term" value="F:shikimate 3-dehydrogenase (NADP+) activity"/>
    <property type="evidence" value="ECO:0007669"/>
    <property type="project" value="UniProtKB-UniRule"/>
</dbReference>
<keyword evidence="4 8" id="KW-0521">NADP</keyword>
<dbReference type="PANTHER" id="PTHR21089">
    <property type="entry name" value="SHIKIMATE DEHYDROGENASE"/>
    <property type="match status" value="1"/>
</dbReference>
<feature type="active site" description="Proton acceptor" evidence="8">
    <location>
        <position position="66"/>
    </location>
</feature>
<dbReference type="GO" id="GO:0009423">
    <property type="term" value="P:chorismate biosynthetic process"/>
    <property type="evidence" value="ECO:0007669"/>
    <property type="project" value="UniProtKB-UniRule"/>
</dbReference>
<dbReference type="EC" id="1.1.1.25" evidence="2 8"/>
<feature type="binding site" evidence="8">
    <location>
        <position position="87"/>
    </location>
    <ligand>
        <name>shikimate</name>
        <dbReference type="ChEBI" id="CHEBI:36208"/>
    </ligand>
</feature>
<dbReference type="Pfam" id="PF18317">
    <property type="entry name" value="SDH_C"/>
    <property type="match status" value="1"/>
</dbReference>
<evidence type="ECO:0000256" key="2">
    <source>
        <dbReference type="ARBA" id="ARBA00012962"/>
    </source>
</evidence>
<protein>
    <recommendedName>
        <fullName evidence="2 8">Shikimate dehydrogenase (NADP(+))</fullName>
        <shortName evidence="8">SDH</shortName>
        <ecNumber evidence="2 8">1.1.1.25</ecNumber>
    </recommendedName>
</protein>
<feature type="binding site" evidence="8">
    <location>
        <begin position="15"/>
        <end position="17"/>
    </location>
    <ligand>
        <name>shikimate</name>
        <dbReference type="ChEBI" id="CHEBI:36208"/>
    </ligand>
</feature>
<dbReference type="FunFam" id="3.40.50.10860:FF:000006">
    <property type="entry name" value="Shikimate dehydrogenase (NADP(+))"/>
    <property type="match status" value="1"/>
</dbReference>
<dbReference type="RefSeq" id="WP_076095783.1">
    <property type="nucleotide sequence ID" value="NZ_MTHD01000004.1"/>
</dbReference>
<dbReference type="UniPathway" id="UPA00053">
    <property type="reaction ID" value="UER00087"/>
</dbReference>
<keyword evidence="3 8" id="KW-0028">Amino-acid biosynthesis</keyword>
<dbReference type="Pfam" id="PF08501">
    <property type="entry name" value="Shikimate_dh_N"/>
    <property type="match status" value="1"/>
</dbReference>
<dbReference type="NCBIfam" id="NF001310">
    <property type="entry name" value="PRK00258.1-2"/>
    <property type="match status" value="1"/>
</dbReference>
<dbReference type="Gene3D" id="3.40.50.720">
    <property type="entry name" value="NAD(P)-binding Rossmann-like Domain"/>
    <property type="match status" value="1"/>
</dbReference>
<dbReference type="GO" id="GO:0019632">
    <property type="term" value="P:shikimate metabolic process"/>
    <property type="evidence" value="ECO:0007669"/>
    <property type="project" value="InterPro"/>
</dbReference>
<feature type="binding site" evidence="8">
    <location>
        <position position="246"/>
    </location>
    <ligand>
        <name>shikimate</name>
        <dbReference type="ChEBI" id="CHEBI:36208"/>
    </ligand>
</feature>
<dbReference type="GO" id="GO:0005829">
    <property type="term" value="C:cytosol"/>
    <property type="evidence" value="ECO:0007669"/>
    <property type="project" value="TreeGrafter"/>
</dbReference>
<keyword evidence="6 8" id="KW-0057">Aromatic amino acid biosynthesis</keyword>
<evidence type="ECO:0000256" key="7">
    <source>
        <dbReference type="ARBA" id="ARBA00049442"/>
    </source>
</evidence>
<evidence type="ECO:0000259" key="9">
    <source>
        <dbReference type="Pfam" id="PF01488"/>
    </source>
</evidence>
<dbReference type="InterPro" id="IPR022893">
    <property type="entry name" value="Shikimate_DH_fam"/>
</dbReference>
<dbReference type="GO" id="GO:0008652">
    <property type="term" value="P:amino acid biosynthetic process"/>
    <property type="evidence" value="ECO:0007669"/>
    <property type="project" value="UniProtKB-KW"/>
</dbReference>
<dbReference type="EMBL" id="MTHD01000004">
    <property type="protein sequence ID" value="OMG53085.1"/>
    <property type="molecule type" value="Genomic_DNA"/>
</dbReference>
<reference evidence="12 13" key="1">
    <citation type="submission" date="2016-10" db="EMBL/GenBank/DDBJ databases">
        <title>Alkaliphiles isolated from bioreactors.</title>
        <authorList>
            <person name="Salah Z."/>
            <person name="Rout S.P."/>
            <person name="Humphreys P.N."/>
        </authorList>
    </citation>
    <scope>NUCLEOTIDE SEQUENCE [LARGE SCALE GENOMIC DNA]</scope>
    <source>
        <strain evidence="12 13">ZS02</strain>
    </source>
</reference>
<dbReference type="NCBIfam" id="TIGR00507">
    <property type="entry name" value="aroE"/>
    <property type="match status" value="1"/>
</dbReference>
<comment type="caution">
    <text evidence="12">The sequence shown here is derived from an EMBL/GenBank/DDBJ whole genome shotgun (WGS) entry which is preliminary data.</text>
</comment>
<evidence type="ECO:0000256" key="8">
    <source>
        <dbReference type="HAMAP-Rule" id="MF_00222"/>
    </source>
</evidence>
<dbReference type="Gene3D" id="3.40.50.10860">
    <property type="entry name" value="Leucine Dehydrogenase, chain A, domain 1"/>
    <property type="match status" value="1"/>
</dbReference>
<feature type="domain" description="SDH C-terminal" evidence="11">
    <location>
        <begin position="239"/>
        <end position="265"/>
    </location>
</feature>
<dbReference type="Pfam" id="PF01488">
    <property type="entry name" value="Shikimate_DH"/>
    <property type="match status" value="1"/>
</dbReference>
<dbReference type="InterPro" id="IPR036291">
    <property type="entry name" value="NAD(P)-bd_dom_sf"/>
</dbReference>
<feature type="binding site" evidence="8">
    <location>
        <position position="62"/>
    </location>
    <ligand>
        <name>shikimate</name>
        <dbReference type="ChEBI" id="CHEBI:36208"/>
    </ligand>
</feature>
<comment type="pathway">
    <text evidence="1 8">Metabolic intermediate biosynthesis; chorismate biosynthesis; chorismate from D-erythrose 4-phosphate and phosphoenolpyruvate: step 4/7.</text>
</comment>
<feature type="binding site" evidence="8">
    <location>
        <position position="239"/>
    </location>
    <ligand>
        <name>NADP(+)</name>
        <dbReference type="ChEBI" id="CHEBI:58349"/>
    </ligand>
</feature>
<evidence type="ECO:0000313" key="12">
    <source>
        <dbReference type="EMBL" id="OMG53085.1"/>
    </source>
</evidence>
<evidence type="ECO:0000256" key="1">
    <source>
        <dbReference type="ARBA" id="ARBA00004871"/>
    </source>
</evidence>
<evidence type="ECO:0000256" key="4">
    <source>
        <dbReference type="ARBA" id="ARBA00022857"/>
    </source>
</evidence>
<comment type="catalytic activity">
    <reaction evidence="7 8">
        <text>shikimate + NADP(+) = 3-dehydroshikimate + NADPH + H(+)</text>
        <dbReference type="Rhea" id="RHEA:17737"/>
        <dbReference type="ChEBI" id="CHEBI:15378"/>
        <dbReference type="ChEBI" id="CHEBI:16630"/>
        <dbReference type="ChEBI" id="CHEBI:36208"/>
        <dbReference type="ChEBI" id="CHEBI:57783"/>
        <dbReference type="ChEBI" id="CHEBI:58349"/>
        <dbReference type="EC" id="1.1.1.25"/>
    </reaction>
</comment>
<feature type="domain" description="Quinate/shikimate 5-dehydrogenase/glutamyl-tRNA reductase" evidence="9">
    <location>
        <begin position="117"/>
        <end position="193"/>
    </location>
</feature>
<gene>
    <name evidence="8" type="primary">aroE</name>
    <name evidence="12" type="ORF">BJN45_12680</name>
</gene>
<evidence type="ECO:0000256" key="5">
    <source>
        <dbReference type="ARBA" id="ARBA00023002"/>
    </source>
</evidence>
<feature type="domain" description="Shikimate dehydrogenase substrate binding N-terminal" evidence="10">
    <location>
        <begin position="7"/>
        <end position="89"/>
    </location>
</feature>
<feature type="binding site" evidence="8">
    <location>
        <position position="215"/>
    </location>
    <ligand>
        <name>NADP(+)</name>
        <dbReference type="ChEBI" id="CHEBI:58349"/>
    </ligand>
</feature>
<proteinExistence type="inferred from homology"/>
<dbReference type="InterPro" id="IPR011342">
    <property type="entry name" value="Shikimate_DH"/>
</dbReference>
<dbReference type="Proteomes" id="UP000187526">
    <property type="component" value="Unassembled WGS sequence"/>
</dbReference>
<feature type="binding site" evidence="8">
    <location>
        <position position="102"/>
    </location>
    <ligand>
        <name>shikimate</name>
        <dbReference type="ChEBI" id="CHEBI:36208"/>
    </ligand>
</feature>